<dbReference type="Proteomes" id="UP000033684">
    <property type="component" value="Unassembled WGS sequence"/>
</dbReference>
<keyword evidence="1" id="KW-0472">Membrane</keyword>
<dbReference type="EMBL" id="LAJX01000119">
    <property type="protein sequence ID" value="KJV06289.1"/>
    <property type="molecule type" value="Genomic_DNA"/>
</dbReference>
<protein>
    <submittedName>
        <fullName evidence="2">Uncharacterized protein</fullName>
    </submittedName>
</protein>
<organism evidence="2 3">
    <name type="scientific">Methylocucumis oryzae</name>
    <dbReference type="NCBI Taxonomy" id="1632867"/>
    <lineage>
        <taxon>Bacteria</taxon>
        <taxon>Pseudomonadati</taxon>
        <taxon>Pseudomonadota</taxon>
        <taxon>Gammaproteobacteria</taxon>
        <taxon>Methylococcales</taxon>
        <taxon>Methylococcaceae</taxon>
        <taxon>Methylocucumis</taxon>
    </lineage>
</organism>
<reference evidence="2 3" key="2">
    <citation type="journal article" date="2016" name="Microb. Ecol.">
        <title>Genome Characteristics of a Novel Type I Methanotroph (Sn10-6) Isolated from a Flooded Indian Rice Field.</title>
        <authorList>
            <person name="Rahalkar M.C."/>
            <person name="Pandit P.S."/>
            <person name="Dhakephalkar P.K."/>
            <person name="Pore S."/>
            <person name="Arora P."/>
            <person name="Kapse N."/>
        </authorList>
    </citation>
    <scope>NUCLEOTIDE SEQUENCE [LARGE SCALE GENOMIC DNA]</scope>
    <source>
        <strain evidence="2 3">Sn10-6</strain>
    </source>
</reference>
<evidence type="ECO:0000313" key="2">
    <source>
        <dbReference type="EMBL" id="KJV06289.1"/>
    </source>
</evidence>
<name>A0A0F3IL56_9GAMM</name>
<gene>
    <name evidence="2" type="ORF">VZ94_12185</name>
</gene>
<dbReference type="RefSeq" id="WP_045779435.1">
    <property type="nucleotide sequence ID" value="NZ_LAJX01000119.1"/>
</dbReference>
<evidence type="ECO:0000256" key="1">
    <source>
        <dbReference type="SAM" id="Phobius"/>
    </source>
</evidence>
<accession>A0A0F3IL56</accession>
<evidence type="ECO:0000313" key="3">
    <source>
        <dbReference type="Proteomes" id="UP000033684"/>
    </source>
</evidence>
<dbReference type="AlphaFoldDB" id="A0A0F3IL56"/>
<feature type="transmembrane region" description="Helical" evidence="1">
    <location>
        <begin position="23"/>
        <end position="41"/>
    </location>
</feature>
<keyword evidence="1" id="KW-0812">Transmembrane</keyword>
<keyword evidence="3" id="KW-1185">Reference proteome</keyword>
<proteinExistence type="predicted"/>
<comment type="caution">
    <text evidence="2">The sequence shown here is derived from an EMBL/GenBank/DDBJ whole genome shotgun (WGS) entry which is preliminary data.</text>
</comment>
<reference evidence="3" key="1">
    <citation type="submission" date="2015-03" db="EMBL/GenBank/DDBJ databases">
        <title>Draft genome sequence of a novel methanotroph (Sn10-6) isolated from flooded ricefield rhizosphere in India.</title>
        <authorList>
            <person name="Pandit P.S."/>
            <person name="Pore S.D."/>
            <person name="Arora P."/>
            <person name="Kapse N.G."/>
            <person name="Dhakephalkar P.K."/>
            <person name="Rahalkar M.C."/>
        </authorList>
    </citation>
    <scope>NUCLEOTIDE SEQUENCE [LARGE SCALE GENOMIC DNA]</scope>
    <source>
        <strain evidence="3">Sn10-6</strain>
    </source>
</reference>
<keyword evidence="1" id="KW-1133">Transmembrane helix</keyword>
<sequence length="90" mass="10478">MLGSLQAQPKSLLALAIVKYQHILYWLYLSLLIVGLTIESFHFVVTGKFKERAFSVRSPKSWVFILILAGYFLNNFPLFMAKLCGWRLFY</sequence>
<feature type="transmembrane region" description="Helical" evidence="1">
    <location>
        <begin position="62"/>
        <end position="81"/>
    </location>
</feature>